<evidence type="ECO:0000313" key="1">
    <source>
        <dbReference type="EMBL" id="SBP72572.1"/>
    </source>
</evidence>
<accession>A0A1A8BY24</accession>
<gene>
    <name evidence="1" type="primary">KCND3</name>
</gene>
<protein>
    <submittedName>
        <fullName evidence="1">Potassium voltage-gated channel, Shal-related subfamily, member 3</fullName>
    </submittedName>
</protein>
<feature type="non-terminal residue" evidence="1">
    <location>
        <position position="1"/>
    </location>
</feature>
<reference evidence="1" key="2">
    <citation type="submission" date="2016-06" db="EMBL/GenBank/DDBJ databases">
        <title>The genome of a short-lived fish provides insights into sex chromosome evolution and the genetic control of aging.</title>
        <authorList>
            <person name="Reichwald K."/>
            <person name="Felder M."/>
            <person name="Petzold A."/>
            <person name="Koch P."/>
            <person name="Groth M."/>
            <person name="Platzer M."/>
        </authorList>
    </citation>
    <scope>NUCLEOTIDE SEQUENCE</scope>
    <source>
        <tissue evidence="1">Brain</tissue>
    </source>
</reference>
<dbReference type="AlphaFoldDB" id="A0A1A8BY24"/>
<reference evidence="1" key="1">
    <citation type="submission" date="2016-05" db="EMBL/GenBank/DDBJ databases">
        <authorList>
            <person name="Lavstsen T."/>
            <person name="Jespersen J.S."/>
        </authorList>
    </citation>
    <scope>NUCLEOTIDE SEQUENCE</scope>
    <source>
        <tissue evidence="1">Brain</tissue>
    </source>
</reference>
<proteinExistence type="predicted"/>
<organism evidence="1">
    <name type="scientific">Nothobranchius kadleci</name>
    <name type="common">African annual killifish</name>
    <dbReference type="NCBI Taxonomy" id="1051664"/>
    <lineage>
        <taxon>Eukaryota</taxon>
        <taxon>Metazoa</taxon>
        <taxon>Chordata</taxon>
        <taxon>Craniata</taxon>
        <taxon>Vertebrata</taxon>
        <taxon>Euteleostomi</taxon>
        <taxon>Actinopterygii</taxon>
        <taxon>Neopterygii</taxon>
        <taxon>Teleostei</taxon>
        <taxon>Neoteleostei</taxon>
        <taxon>Acanthomorphata</taxon>
        <taxon>Ovalentaria</taxon>
        <taxon>Atherinomorphae</taxon>
        <taxon>Cyprinodontiformes</taxon>
        <taxon>Nothobranchiidae</taxon>
        <taxon>Nothobranchius</taxon>
    </lineage>
</organism>
<sequence>HHPSAAGMMSCCRWSTHYTFILLGNWSSRLLLFLIQHRQAQSPQLSTEPKPVNRSNPKVISCTPKKPRHLFVLVYRVKKARS</sequence>
<feature type="non-terminal residue" evidence="1">
    <location>
        <position position="82"/>
    </location>
</feature>
<dbReference type="EMBL" id="HADZ01008631">
    <property type="protein sequence ID" value="SBP72572.1"/>
    <property type="molecule type" value="Transcribed_RNA"/>
</dbReference>
<name>A0A1A8BY24_NOTKA</name>